<evidence type="ECO:0000256" key="5">
    <source>
        <dbReference type="PROSITE-ProRule" id="PRU00723"/>
    </source>
</evidence>
<dbReference type="SUPFAM" id="SSF90229">
    <property type="entry name" value="CCCH zinc finger"/>
    <property type="match status" value="1"/>
</dbReference>
<evidence type="ECO:0000256" key="6">
    <source>
        <dbReference type="SAM" id="MobiDB-lite"/>
    </source>
</evidence>
<evidence type="ECO:0000256" key="3">
    <source>
        <dbReference type="ARBA" id="ARBA00022833"/>
    </source>
</evidence>
<dbReference type="AlphaFoldDB" id="A0AA38TYZ3"/>
<feature type="domain" description="C3H1-type" evidence="7">
    <location>
        <begin position="131"/>
        <end position="158"/>
    </location>
</feature>
<dbReference type="Pfam" id="PF00642">
    <property type="entry name" value="zf-CCCH"/>
    <property type="match status" value="2"/>
</dbReference>
<feature type="region of interest" description="Disordered" evidence="6">
    <location>
        <begin position="1"/>
        <end position="20"/>
    </location>
</feature>
<feature type="zinc finger region" description="C3H1-type" evidence="5">
    <location>
        <begin position="131"/>
        <end position="158"/>
    </location>
</feature>
<evidence type="ECO:0000313" key="9">
    <source>
        <dbReference type="Proteomes" id="UP001172457"/>
    </source>
</evidence>
<dbReference type="InterPro" id="IPR000571">
    <property type="entry name" value="Znf_CCCH"/>
</dbReference>
<organism evidence="8 9">
    <name type="scientific">Centaurea solstitialis</name>
    <name type="common">yellow star-thistle</name>
    <dbReference type="NCBI Taxonomy" id="347529"/>
    <lineage>
        <taxon>Eukaryota</taxon>
        <taxon>Viridiplantae</taxon>
        <taxon>Streptophyta</taxon>
        <taxon>Embryophyta</taxon>
        <taxon>Tracheophyta</taxon>
        <taxon>Spermatophyta</taxon>
        <taxon>Magnoliopsida</taxon>
        <taxon>eudicotyledons</taxon>
        <taxon>Gunneridae</taxon>
        <taxon>Pentapetalae</taxon>
        <taxon>asterids</taxon>
        <taxon>campanulids</taxon>
        <taxon>Asterales</taxon>
        <taxon>Asteraceae</taxon>
        <taxon>Carduoideae</taxon>
        <taxon>Cardueae</taxon>
        <taxon>Centaureinae</taxon>
        <taxon>Centaurea</taxon>
    </lineage>
</organism>
<dbReference type="PANTHER" id="PTHR12506">
    <property type="entry name" value="PROTEIN PHOSPHATASE RELATED"/>
    <property type="match status" value="1"/>
</dbReference>
<keyword evidence="1 5" id="KW-0479">Metal-binding</keyword>
<proteinExistence type="predicted"/>
<comment type="caution">
    <text evidence="8">The sequence shown here is derived from an EMBL/GenBank/DDBJ whole genome shotgun (WGS) entry which is preliminary data.</text>
</comment>
<dbReference type="PANTHER" id="PTHR12506:SF75">
    <property type="entry name" value="ZINC FINGER CCCH DOMAIN-CONTAINING PROTEIN 67-LIKE"/>
    <property type="match status" value="1"/>
</dbReference>
<evidence type="ECO:0000259" key="7">
    <source>
        <dbReference type="PROSITE" id="PS50103"/>
    </source>
</evidence>
<gene>
    <name evidence="8" type="ORF">OSB04_000112</name>
</gene>
<feature type="compositionally biased region" description="Low complexity" evidence="6">
    <location>
        <begin position="7"/>
        <end position="19"/>
    </location>
</feature>
<dbReference type="Proteomes" id="UP001172457">
    <property type="component" value="Chromosome 1"/>
</dbReference>
<dbReference type="EMBL" id="JARYMX010000001">
    <property type="protein sequence ID" value="KAJ9564146.1"/>
    <property type="molecule type" value="Genomic_DNA"/>
</dbReference>
<dbReference type="PROSITE" id="PS50103">
    <property type="entry name" value="ZF_C3H1"/>
    <property type="match status" value="2"/>
</dbReference>
<evidence type="ECO:0000256" key="4">
    <source>
        <dbReference type="ARBA" id="ARBA00023125"/>
    </source>
</evidence>
<feature type="region of interest" description="Disordered" evidence="6">
    <location>
        <begin position="394"/>
        <end position="420"/>
    </location>
</feature>
<dbReference type="GO" id="GO:0003677">
    <property type="term" value="F:DNA binding"/>
    <property type="evidence" value="ECO:0007669"/>
    <property type="project" value="UniProtKB-KW"/>
</dbReference>
<keyword evidence="9" id="KW-1185">Reference proteome</keyword>
<evidence type="ECO:0000256" key="2">
    <source>
        <dbReference type="ARBA" id="ARBA00022771"/>
    </source>
</evidence>
<accession>A0AA38TYZ3</accession>
<evidence type="ECO:0000313" key="8">
    <source>
        <dbReference type="EMBL" id="KAJ9564146.1"/>
    </source>
</evidence>
<keyword evidence="4" id="KW-0238">DNA-binding</keyword>
<dbReference type="Gene3D" id="4.10.1000.10">
    <property type="entry name" value="Zinc finger, CCCH-type"/>
    <property type="match status" value="2"/>
</dbReference>
<dbReference type="InterPro" id="IPR050974">
    <property type="entry name" value="Plant_ZF_CCCH"/>
</dbReference>
<keyword evidence="2 5" id="KW-0863">Zinc-finger</keyword>
<reference evidence="8" key="1">
    <citation type="submission" date="2023-03" db="EMBL/GenBank/DDBJ databases">
        <title>Chromosome-scale reference genome and RAD-based genetic map of yellow starthistle (Centaurea solstitialis) reveal putative structural variation and QTLs associated with invader traits.</title>
        <authorList>
            <person name="Reatini B."/>
            <person name="Cang F.A."/>
            <person name="Jiang Q."/>
            <person name="Mckibben M.T.W."/>
            <person name="Barker M.S."/>
            <person name="Rieseberg L.H."/>
            <person name="Dlugosch K.M."/>
        </authorList>
    </citation>
    <scope>NUCLEOTIDE SEQUENCE</scope>
    <source>
        <strain evidence="8">CAN-66</strain>
        <tissue evidence="8">Leaf</tissue>
    </source>
</reference>
<dbReference type="GO" id="GO:0008270">
    <property type="term" value="F:zinc ion binding"/>
    <property type="evidence" value="ECO:0007669"/>
    <property type="project" value="UniProtKB-KW"/>
</dbReference>
<name>A0AA38TYZ3_9ASTR</name>
<keyword evidence="3 5" id="KW-0862">Zinc</keyword>
<dbReference type="GO" id="GO:0003729">
    <property type="term" value="F:mRNA binding"/>
    <property type="evidence" value="ECO:0007669"/>
    <property type="project" value="TreeGrafter"/>
</dbReference>
<sequence length="444" mass="49769">MATSGDNNNNKKSNNNNSSEIRFMWNTNNGVLQSSLTVDQQDGLHVRPENVRFESNPKSNVPEGFGKLGGGGGTENINMQAYHPIRPGQKDCLFFVHTASVRLAGSITPFRLIKKETMEGILKFIENSTEIRRSVPCKFNLFGTCKFGTSCRFNHLIPPVEMMQFHPYNSLGLPYRLESLNVNSILVVNIERISVTHPDMHFLYAYRILWVGVQCKFHHPEPIYIKGPKNRNPYGEAMEYANGSPEMTNGAYIIQFPDSPQPYVATPMVDHTSFQYLPPTEYGWNGYQVPEPTQEMQFSSPLPAANFSSPLQAANFSSVAPKMDTNNIVDFPPLSRPKVLAKPVVDIPKTSKPFVPNEVGLPMRPGRKVCWHYKNTGECKFGAECIFDHPQKSNVEKESKPNFSSTGADGTPETRELKAKVRPLEGKKAVVMLKTRRISLHSSS</sequence>
<feature type="zinc finger region" description="C3H1-type" evidence="5">
    <location>
        <begin position="364"/>
        <end position="392"/>
    </location>
</feature>
<protein>
    <recommendedName>
        <fullName evidence="7">C3H1-type domain-containing protein</fullName>
    </recommendedName>
</protein>
<dbReference type="SMART" id="SM00356">
    <property type="entry name" value="ZnF_C3H1"/>
    <property type="match status" value="2"/>
</dbReference>
<feature type="domain" description="C3H1-type" evidence="7">
    <location>
        <begin position="364"/>
        <end position="392"/>
    </location>
</feature>
<dbReference type="InterPro" id="IPR036855">
    <property type="entry name" value="Znf_CCCH_sf"/>
</dbReference>
<evidence type="ECO:0000256" key="1">
    <source>
        <dbReference type="ARBA" id="ARBA00022723"/>
    </source>
</evidence>